<dbReference type="AlphaFoldDB" id="A0A0F9P0K0"/>
<comment type="caution">
    <text evidence="1">The sequence shown here is derived from an EMBL/GenBank/DDBJ whole genome shotgun (WGS) entry which is preliminary data.</text>
</comment>
<sequence length="52" mass="6147">MPRRKKHFNDCEHVGFGTFCHRCNPWKPMASRTSAEIQNKCGIKVTKKEERK</sequence>
<reference evidence="1" key="1">
    <citation type="journal article" date="2015" name="Nature">
        <title>Complex archaea that bridge the gap between prokaryotes and eukaryotes.</title>
        <authorList>
            <person name="Spang A."/>
            <person name="Saw J.H."/>
            <person name="Jorgensen S.L."/>
            <person name="Zaremba-Niedzwiedzka K."/>
            <person name="Martijn J."/>
            <person name="Lind A.E."/>
            <person name="van Eijk R."/>
            <person name="Schleper C."/>
            <person name="Guy L."/>
            <person name="Ettema T.J."/>
        </authorList>
    </citation>
    <scope>NUCLEOTIDE SEQUENCE</scope>
</reference>
<protein>
    <submittedName>
        <fullName evidence="1">Uncharacterized protein</fullName>
    </submittedName>
</protein>
<organism evidence="1">
    <name type="scientific">marine sediment metagenome</name>
    <dbReference type="NCBI Taxonomy" id="412755"/>
    <lineage>
        <taxon>unclassified sequences</taxon>
        <taxon>metagenomes</taxon>
        <taxon>ecological metagenomes</taxon>
    </lineage>
</organism>
<evidence type="ECO:0000313" key="1">
    <source>
        <dbReference type="EMBL" id="KKM94620.1"/>
    </source>
</evidence>
<proteinExistence type="predicted"/>
<gene>
    <name evidence="1" type="ORF">LCGC14_1196630</name>
</gene>
<name>A0A0F9P0K0_9ZZZZ</name>
<accession>A0A0F9P0K0</accession>
<dbReference type="EMBL" id="LAZR01006116">
    <property type="protein sequence ID" value="KKM94620.1"/>
    <property type="molecule type" value="Genomic_DNA"/>
</dbReference>